<evidence type="ECO:0000313" key="2">
    <source>
        <dbReference type="Proteomes" id="UP000027135"/>
    </source>
</evidence>
<reference evidence="1 2" key="1">
    <citation type="journal article" date="2014" name="Nat. Commun.">
        <title>Molecular traces of alternative social organization in a termite genome.</title>
        <authorList>
            <person name="Terrapon N."/>
            <person name="Li C."/>
            <person name="Robertson H.M."/>
            <person name="Ji L."/>
            <person name="Meng X."/>
            <person name="Booth W."/>
            <person name="Chen Z."/>
            <person name="Childers C.P."/>
            <person name="Glastad K.M."/>
            <person name="Gokhale K."/>
            <person name="Gowin J."/>
            <person name="Gronenberg W."/>
            <person name="Hermansen R.A."/>
            <person name="Hu H."/>
            <person name="Hunt B.G."/>
            <person name="Huylmans A.K."/>
            <person name="Khalil S.M."/>
            <person name="Mitchell R.D."/>
            <person name="Munoz-Torres M.C."/>
            <person name="Mustard J.A."/>
            <person name="Pan H."/>
            <person name="Reese J.T."/>
            <person name="Scharf M.E."/>
            <person name="Sun F."/>
            <person name="Vogel H."/>
            <person name="Xiao J."/>
            <person name="Yang W."/>
            <person name="Yang Z."/>
            <person name="Yang Z."/>
            <person name="Zhou J."/>
            <person name="Zhu J."/>
            <person name="Brent C.S."/>
            <person name="Elsik C.G."/>
            <person name="Goodisman M.A."/>
            <person name="Liberles D.A."/>
            <person name="Roe R.M."/>
            <person name="Vargo E.L."/>
            <person name="Vilcinskas A."/>
            <person name="Wang J."/>
            <person name="Bornberg-Bauer E."/>
            <person name="Korb J."/>
            <person name="Zhang G."/>
            <person name="Liebig J."/>
        </authorList>
    </citation>
    <scope>NUCLEOTIDE SEQUENCE [LARGE SCALE GENOMIC DNA]</scope>
    <source>
        <tissue evidence="1">Whole organism</tissue>
    </source>
</reference>
<evidence type="ECO:0000313" key="1">
    <source>
        <dbReference type="EMBL" id="KDR09021.1"/>
    </source>
</evidence>
<dbReference type="AlphaFoldDB" id="A0A067QTT1"/>
<gene>
    <name evidence="1" type="ORF">L798_01147</name>
</gene>
<organism evidence="1 2">
    <name type="scientific">Zootermopsis nevadensis</name>
    <name type="common">Dampwood termite</name>
    <dbReference type="NCBI Taxonomy" id="136037"/>
    <lineage>
        <taxon>Eukaryota</taxon>
        <taxon>Metazoa</taxon>
        <taxon>Ecdysozoa</taxon>
        <taxon>Arthropoda</taxon>
        <taxon>Hexapoda</taxon>
        <taxon>Insecta</taxon>
        <taxon>Pterygota</taxon>
        <taxon>Neoptera</taxon>
        <taxon>Polyneoptera</taxon>
        <taxon>Dictyoptera</taxon>
        <taxon>Blattodea</taxon>
        <taxon>Blattoidea</taxon>
        <taxon>Termitoidae</taxon>
        <taxon>Termopsidae</taxon>
        <taxon>Zootermopsis</taxon>
    </lineage>
</organism>
<dbReference type="SUPFAM" id="SSF52058">
    <property type="entry name" value="L domain-like"/>
    <property type="match status" value="1"/>
</dbReference>
<dbReference type="Proteomes" id="UP000027135">
    <property type="component" value="Unassembled WGS sequence"/>
</dbReference>
<protein>
    <submittedName>
        <fullName evidence="1">Leucine-rich repeat-containing protein 48</fullName>
    </submittedName>
</protein>
<sequence length="199" mass="23383">MENLVNLMIFSIGNNQIKSRNDVIYLRQFPCLRSLNMAGNPCVENGDKDFQEYICAFLPKLTYYEYHIISAEERATAEISYRTILKRLEETEEKERQSRMEAEARAKEMAFHAEAFVENLDRDQLFNAMFENDANGKTLLTMGEAAMDVYNKFHDETMKVIHQLFKLGLEQHEIRQEEIRQYFKCVDAAKEENKISSQQ</sequence>
<dbReference type="eggNOG" id="KOG0531">
    <property type="taxonomic scope" value="Eukaryota"/>
</dbReference>
<proteinExistence type="predicted"/>
<keyword evidence="2" id="KW-1185">Reference proteome</keyword>
<dbReference type="EMBL" id="KK853282">
    <property type="protein sequence ID" value="KDR09021.1"/>
    <property type="molecule type" value="Genomic_DNA"/>
</dbReference>
<accession>A0A067QTT1</accession>
<dbReference type="InParanoid" id="A0A067QTT1"/>
<name>A0A067QTT1_ZOONE</name>
<dbReference type="Gene3D" id="3.80.10.10">
    <property type="entry name" value="Ribonuclease Inhibitor"/>
    <property type="match status" value="1"/>
</dbReference>
<dbReference type="STRING" id="136037.A0A067QTT1"/>
<dbReference type="InterPro" id="IPR032675">
    <property type="entry name" value="LRR_dom_sf"/>
</dbReference>